<organism evidence="3">
    <name type="scientific">Soboliphyme baturini</name>
    <dbReference type="NCBI Taxonomy" id="241478"/>
    <lineage>
        <taxon>Eukaryota</taxon>
        <taxon>Metazoa</taxon>
        <taxon>Ecdysozoa</taxon>
        <taxon>Nematoda</taxon>
        <taxon>Enoplea</taxon>
        <taxon>Dorylaimia</taxon>
        <taxon>Dioctophymatida</taxon>
        <taxon>Dioctophymatoidea</taxon>
        <taxon>Soboliphymatidae</taxon>
        <taxon>Soboliphyme</taxon>
    </lineage>
</organism>
<evidence type="ECO:0000313" key="1">
    <source>
        <dbReference type="EMBL" id="VDP54588.1"/>
    </source>
</evidence>
<name>A0A183JBA4_9BILA</name>
<reference evidence="3" key="1">
    <citation type="submission" date="2016-06" db="UniProtKB">
        <authorList>
            <consortium name="WormBaseParasite"/>
        </authorList>
    </citation>
    <scope>IDENTIFICATION</scope>
</reference>
<accession>A0A183JBA4</accession>
<evidence type="ECO:0000313" key="3">
    <source>
        <dbReference type="WBParaSite" id="SBAD_0001356801-mRNA-1"/>
    </source>
</evidence>
<protein>
    <submittedName>
        <fullName evidence="1 3">Uncharacterized protein</fullName>
    </submittedName>
</protein>
<dbReference type="AlphaFoldDB" id="A0A183JBA4"/>
<dbReference type="Proteomes" id="UP000270296">
    <property type="component" value="Unassembled WGS sequence"/>
</dbReference>
<proteinExistence type="predicted"/>
<reference evidence="1 2" key="2">
    <citation type="submission" date="2018-11" db="EMBL/GenBank/DDBJ databases">
        <authorList>
            <consortium name="Pathogen Informatics"/>
        </authorList>
    </citation>
    <scope>NUCLEOTIDE SEQUENCE [LARGE SCALE GENOMIC DNA]</scope>
</reference>
<gene>
    <name evidence="1" type="ORF">SBAD_LOCUS13152</name>
</gene>
<dbReference type="EMBL" id="UZAM01020648">
    <property type="protein sequence ID" value="VDP54588.1"/>
    <property type="molecule type" value="Genomic_DNA"/>
</dbReference>
<dbReference type="WBParaSite" id="SBAD_0001356801-mRNA-1">
    <property type="protein sequence ID" value="SBAD_0001356801-mRNA-1"/>
    <property type="gene ID" value="SBAD_0001356801"/>
</dbReference>
<keyword evidence="2" id="KW-1185">Reference proteome</keyword>
<sequence length="35" mass="4087">MRCTIVQTKTTRRSVAPCHTRVANRLLPILRRPLQ</sequence>
<evidence type="ECO:0000313" key="2">
    <source>
        <dbReference type="Proteomes" id="UP000270296"/>
    </source>
</evidence>